<reference evidence="2 3" key="1">
    <citation type="journal article" date="2014" name="Genome Biol. Evol.">
        <title>The secreted proteins of Achlya hypogyna and Thraustotheca clavata identify the ancestral oomycete secretome and reveal gene acquisitions by horizontal gene transfer.</title>
        <authorList>
            <person name="Misner I."/>
            <person name="Blouin N."/>
            <person name="Leonard G."/>
            <person name="Richards T.A."/>
            <person name="Lane C.E."/>
        </authorList>
    </citation>
    <scope>NUCLEOTIDE SEQUENCE [LARGE SCALE GENOMIC DNA]</scope>
    <source>
        <strain evidence="2 3">ATCC 48635</strain>
    </source>
</reference>
<proteinExistence type="predicted"/>
<evidence type="ECO:0000313" key="3">
    <source>
        <dbReference type="Proteomes" id="UP000243579"/>
    </source>
</evidence>
<dbReference type="AlphaFoldDB" id="A0A1V9ZL30"/>
<feature type="region of interest" description="Disordered" evidence="1">
    <location>
        <begin position="42"/>
        <end position="63"/>
    </location>
</feature>
<keyword evidence="3" id="KW-1185">Reference proteome</keyword>
<evidence type="ECO:0000313" key="2">
    <source>
        <dbReference type="EMBL" id="OQR98699.1"/>
    </source>
</evidence>
<organism evidence="2 3">
    <name type="scientific">Achlya hypogyna</name>
    <name type="common">Oomycete</name>
    <name type="synonym">Protoachlya hypogyna</name>
    <dbReference type="NCBI Taxonomy" id="1202772"/>
    <lineage>
        <taxon>Eukaryota</taxon>
        <taxon>Sar</taxon>
        <taxon>Stramenopiles</taxon>
        <taxon>Oomycota</taxon>
        <taxon>Saprolegniomycetes</taxon>
        <taxon>Saprolegniales</taxon>
        <taxon>Achlyaceae</taxon>
        <taxon>Achlya</taxon>
    </lineage>
</organism>
<sequence>MGSRGAWGDGDVLLETPVTGFADGGRRKKTVVELVLDDDEEPTAVDVRKEELPRSSAPTTPVVDDDSGYIHDLVRDFFRAHGMQAALDAFDLERPPPQQVPPPTLSDADLGFDASVGGAATRLEAFVLSWNQVEHGLTLTKKASFLRHCCLSQSKAKAPKKKLSLEPPEEAVPTLDLGVPGCTPKPRLADLQSFGFDDLDDVPAAPALTPAPTPALTLELPAKHSLKRVTIGEEGRTPKKEYFFYRETPPSFVTESEEAARAVKEQLSLDPAYDAPGPEVVRFVELASSDVSKYVVGKRVEGLGANRDVSGVVTEKHGSKLCGTSGPGTITIDTSLELEADH</sequence>
<evidence type="ECO:0000256" key="1">
    <source>
        <dbReference type="SAM" id="MobiDB-lite"/>
    </source>
</evidence>
<dbReference type="Proteomes" id="UP000243579">
    <property type="component" value="Unassembled WGS sequence"/>
</dbReference>
<dbReference type="OrthoDB" id="110429at2759"/>
<comment type="caution">
    <text evidence="2">The sequence shown here is derived from an EMBL/GenBank/DDBJ whole genome shotgun (WGS) entry which is preliminary data.</text>
</comment>
<dbReference type="EMBL" id="JNBR01000081">
    <property type="protein sequence ID" value="OQR98699.1"/>
    <property type="molecule type" value="Genomic_DNA"/>
</dbReference>
<accession>A0A1V9ZL30</accession>
<gene>
    <name evidence="2" type="ORF">ACHHYP_20355</name>
</gene>
<protein>
    <submittedName>
        <fullName evidence="2">Uncharacterized protein</fullName>
    </submittedName>
</protein>
<name>A0A1V9ZL30_ACHHY</name>